<evidence type="ECO:0000259" key="7">
    <source>
        <dbReference type="Pfam" id="PF25944"/>
    </source>
</evidence>
<evidence type="ECO:0000256" key="3">
    <source>
        <dbReference type="SAM" id="Coils"/>
    </source>
</evidence>
<dbReference type="Pfam" id="PF25967">
    <property type="entry name" value="RND-MFP_C"/>
    <property type="match status" value="1"/>
</dbReference>
<dbReference type="GO" id="GO:0005886">
    <property type="term" value="C:plasma membrane"/>
    <property type="evidence" value="ECO:0007669"/>
    <property type="project" value="TreeGrafter"/>
</dbReference>
<comment type="caution">
    <text evidence="9">The sequence shown here is derived from an EMBL/GenBank/DDBJ whole genome shotgun (WGS) entry which is preliminary data.</text>
</comment>
<dbReference type="RefSeq" id="WP_084146304.1">
    <property type="nucleotide sequence ID" value="NZ_ARYL01000019.1"/>
</dbReference>
<dbReference type="GO" id="GO:0046677">
    <property type="term" value="P:response to antibiotic"/>
    <property type="evidence" value="ECO:0007669"/>
    <property type="project" value="TreeGrafter"/>
</dbReference>
<dbReference type="Proteomes" id="UP000024942">
    <property type="component" value="Unassembled WGS sequence"/>
</dbReference>
<evidence type="ECO:0000256" key="1">
    <source>
        <dbReference type="ARBA" id="ARBA00004196"/>
    </source>
</evidence>
<protein>
    <submittedName>
        <fullName evidence="9">RND family efflux transporter MFP subunit</fullName>
    </submittedName>
</protein>
<evidence type="ECO:0000256" key="4">
    <source>
        <dbReference type="SAM" id="SignalP"/>
    </source>
</evidence>
<name>A0A059G568_9PROT</name>
<comment type="similarity">
    <text evidence="2">Belongs to the membrane fusion protein (MFP) (TC 8.A.1) family.</text>
</comment>
<dbReference type="Pfam" id="PF25876">
    <property type="entry name" value="HH_MFP_RND"/>
    <property type="match status" value="1"/>
</dbReference>
<keyword evidence="4" id="KW-0732">Signal</keyword>
<evidence type="ECO:0000259" key="8">
    <source>
        <dbReference type="Pfam" id="PF25967"/>
    </source>
</evidence>
<dbReference type="Pfam" id="PF25917">
    <property type="entry name" value="BSH_RND"/>
    <property type="match status" value="1"/>
</dbReference>
<evidence type="ECO:0000256" key="2">
    <source>
        <dbReference type="ARBA" id="ARBA00009477"/>
    </source>
</evidence>
<dbReference type="eggNOG" id="COG0845">
    <property type="taxonomic scope" value="Bacteria"/>
</dbReference>
<dbReference type="Gene3D" id="1.10.287.470">
    <property type="entry name" value="Helix hairpin bin"/>
    <property type="match status" value="1"/>
</dbReference>
<feature type="signal peptide" evidence="4">
    <location>
        <begin position="1"/>
        <end position="21"/>
    </location>
</feature>
<keyword evidence="10" id="KW-1185">Reference proteome</keyword>
<dbReference type="Gene3D" id="2.40.50.100">
    <property type="match status" value="1"/>
</dbReference>
<dbReference type="STRING" id="1280953.HOC_12827"/>
<accession>A0A059G568</accession>
<dbReference type="InterPro" id="IPR058627">
    <property type="entry name" value="MdtA-like_C"/>
</dbReference>
<dbReference type="InterPro" id="IPR058624">
    <property type="entry name" value="MdtA-like_HH"/>
</dbReference>
<dbReference type="AlphaFoldDB" id="A0A059G568"/>
<feature type="domain" description="Multidrug resistance protein MdtA-like C-terminal permuted SH3" evidence="8">
    <location>
        <begin position="306"/>
        <end position="367"/>
    </location>
</feature>
<dbReference type="Pfam" id="PF25944">
    <property type="entry name" value="Beta-barrel_RND"/>
    <property type="match status" value="1"/>
</dbReference>
<evidence type="ECO:0000259" key="6">
    <source>
        <dbReference type="Pfam" id="PF25917"/>
    </source>
</evidence>
<sequence>MPHFSNNIRALFATALFGAVAACGPSGQDAAPQAPPAPAVDITVVHKTSVESTRELPGRARAYREAEIRPQVTGLIQSRLFTEGQMVTAGQALYQIDASEYAASVNSAKAALQRAEATAEAARQTASRYQRLSEINAVSRENYDQAVAAQRQAEADVAMQKAAVQSASINLARTKVTSPIAGRIGRSTVTPGALVTANQATALANVLQLDPIYLDLAAGSSKIQEWKRDVAEGRIQSTDGESVEVKIKLEDGTVYPEPGKVEFGEVSVDETAGSVIIRAVVANPDGLLLPGMYVNASFSAGAYDDVFVLPQAAVSRDAKGNPTAMVVSADNKVEVRNLKIIEASGSDWIVSDGLEDGDRMIVSGFQKIQPGATVTVQQPMAETAVGPQQPGADMAAGKP</sequence>
<dbReference type="SUPFAM" id="SSF111369">
    <property type="entry name" value="HlyD-like secretion proteins"/>
    <property type="match status" value="1"/>
</dbReference>
<comment type="subcellular location">
    <subcellularLocation>
        <location evidence="1">Cell envelope</location>
    </subcellularLocation>
</comment>
<dbReference type="PANTHER" id="PTHR30158">
    <property type="entry name" value="ACRA/E-RELATED COMPONENT OF DRUG EFFLUX TRANSPORTER"/>
    <property type="match status" value="1"/>
</dbReference>
<dbReference type="GO" id="GO:0030313">
    <property type="term" value="C:cell envelope"/>
    <property type="evidence" value="ECO:0007669"/>
    <property type="project" value="UniProtKB-SubCell"/>
</dbReference>
<dbReference type="PANTHER" id="PTHR30158:SF3">
    <property type="entry name" value="MULTIDRUG EFFLUX PUMP SUBUNIT ACRA-RELATED"/>
    <property type="match status" value="1"/>
</dbReference>
<keyword evidence="3" id="KW-0175">Coiled coil</keyword>
<dbReference type="InterPro" id="IPR058626">
    <property type="entry name" value="MdtA-like_b-barrel"/>
</dbReference>
<feature type="domain" description="Multidrug resistance protein MdtA-like alpha-helical hairpin" evidence="5">
    <location>
        <begin position="106"/>
        <end position="173"/>
    </location>
</feature>
<dbReference type="EMBL" id="ARYL01000019">
    <property type="protein sequence ID" value="KDA01941.1"/>
    <property type="molecule type" value="Genomic_DNA"/>
</dbReference>
<proteinExistence type="inferred from homology"/>
<reference evidence="9 10" key="1">
    <citation type="journal article" date="2014" name="Antonie Van Leeuwenhoek">
        <title>Hyphomonas beringensis sp. nov. and Hyphomonas chukchiensis sp. nov., isolated from surface seawater of the Bering Sea and Chukchi Sea.</title>
        <authorList>
            <person name="Li C."/>
            <person name="Lai Q."/>
            <person name="Li G."/>
            <person name="Dong C."/>
            <person name="Wang J."/>
            <person name="Liao Y."/>
            <person name="Shao Z."/>
        </authorList>
    </citation>
    <scope>NUCLEOTIDE SEQUENCE [LARGE SCALE GENOMIC DNA]</scope>
    <source>
        <strain evidence="9 10">SCH89</strain>
    </source>
</reference>
<evidence type="ECO:0000259" key="5">
    <source>
        <dbReference type="Pfam" id="PF25876"/>
    </source>
</evidence>
<evidence type="ECO:0000313" key="9">
    <source>
        <dbReference type="EMBL" id="KDA01941.1"/>
    </source>
</evidence>
<dbReference type="OrthoDB" id="9816569at2"/>
<dbReference type="NCBIfam" id="TIGR01730">
    <property type="entry name" value="RND_mfp"/>
    <property type="match status" value="1"/>
</dbReference>
<dbReference type="Gene3D" id="2.40.420.20">
    <property type="match status" value="1"/>
</dbReference>
<feature type="domain" description="Multidrug resistance protein MdtA-like beta-barrel" evidence="7">
    <location>
        <begin position="211"/>
        <end position="300"/>
    </location>
</feature>
<dbReference type="FunFam" id="2.40.420.20:FF:000001">
    <property type="entry name" value="Efflux RND transporter periplasmic adaptor subunit"/>
    <property type="match status" value="1"/>
</dbReference>
<feature type="coiled-coil region" evidence="3">
    <location>
        <begin position="105"/>
        <end position="132"/>
    </location>
</feature>
<dbReference type="InterPro" id="IPR006143">
    <property type="entry name" value="RND_pump_MFP"/>
</dbReference>
<evidence type="ECO:0000313" key="10">
    <source>
        <dbReference type="Proteomes" id="UP000024942"/>
    </source>
</evidence>
<dbReference type="GO" id="GO:0022857">
    <property type="term" value="F:transmembrane transporter activity"/>
    <property type="evidence" value="ECO:0007669"/>
    <property type="project" value="InterPro"/>
</dbReference>
<organism evidence="9 10">
    <name type="scientific">Hyphomonas oceanitis SCH89</name>
    <dbReference type="NCBI Taxonomy" id="1280953"/>
    <lineage>
        <taxon>Bacteria</taxon>
        <taxon>Pseudomonadati</taxon>
        <taxon>Pseudomonadota</taxon>
        <taxon>Alphaproteobacteria</taxon>
        <taxon>Hyphomonadales</taxon>
        <taxon>Hyphomonadaceae</taxon>
        <taxon>Hyphomonas</taxon>
    </lineage>
</organism>
<dbReference type="PATRIC" id="fig|1280953.3.peg.2581"/>
<dbReference type="InterPro" id="IPR058625">
    <property type="entry name" value="MdtA-like_BSH"/>
</dbReference>
<feature type="domain" description="Multidrug resistance protein MdtA-like barrel-sandwich hybrid" evidence="6">
    <location>
        <begin position="64"/>
        <end position="204"/>
    </location>
</feature>
<feature type="chain" id="PRO_5001577984" evidence="4">
    <location>
        <begin position="22"/>
        <end position="399"/>
    </location>
</feature>
<gene>
    <name evidence="9" type="ORF">HOC_12827</name>
</gene>
<dbReference type="Gene3D" id="2.40.30.170">
    <property type="match status" value="1"/>
</dbReference>